<feature type="compositionally biased region" description="Polar residues" evidence="2">
    <location>
        <begin position="1108"/>
        <end position="1123"/>
    </location>
</feature>
<feature type="compositionally biased region" description="Basic and acidic residues" evidence="2">
    <location>
        <begin position="1156"/>
        <end position="1185"/>
    </location>
</feature>
<dbReference type="InterPro" id="IPR004097">
    <property type="entry name" value="DHHA2"/>
</dbReference>
<feature type="compositionally biased region" description="Acidic residues" evidence="2">
    <location>
        <begin position="1328"/>
        <end position="1338"/>
    </location>
</feature>
<feature type="compositionally biased region" description="Low complexity" evidence="2">
    <location>
        <begin position="1808"/>
        <end position="1819"/>
    </location>
</feature>
<feature type="region of interest" description="Disordered" evidence="2">
    <location>
        <begin position="475"/>
        <end position="514"/>
    </location>
</feature>
<feature type="region of interest" description="Disordered" evidence="2">
    <location>
        <begin position="1808"/>
        <end position="1839"/>
    </location>
</feature>
<feature type="compositionally biased region" description="Basic and acidic residues" evidence="2">
    <location>
        <begin position="333"/>
        <end position="348"/>
    </location>
</feature>
<feature type="region of interest" description="Disordered" evidence="2">
    <location>
        <begin position="872"/>
        <end position="892"/>
    </location>
</feature>
<feature type="compositionally biased region" description="Low complexity" evidence="2">
    <location>
        <begin position="1546"/>
        <end position="1556"/>
    </location>
</feature>
<dbReference type="Gene3D" id="3.10.310.20">
    <property type="entry name" value="DHHA2 domain"/>
    <property type="match status" value="1"/>
</dbReference>
<name>A0ABM1VTQ5_APLCA</name>
<feature type="compositionally biased region" description="Low complexity" evidence="2">
    <location>
        <begin position="1648"/>
        <end position="1657"/>
    </location>
</feature>
<feature type="compositionally biased region" description="Low complexity" evidence="2">
    <location>
        <begin position="1579"/>
        <end position="1588"/>
    </location>
</feature>
<dbReference type="InterPro" id="IPR001251">
    <property type="entry name" value="CRAL-TRIO_dom"/>
</dbReference>
<feature type="compositionally biased region" description="Acidic residues" evidence="2">
    <location>
        <begin position="971"/>
        <end position="982"/>
    </location>
</feature>
<feature type="compositionally biased region" description="Gly residues" evidence="2">
    <location>
        <begin position="475"/>
        <end position="488"/>
    </location>
</feature>
<dbReference type="PANTHER" id="PTHR45808">
    <property type="entry name" value="RHO GTPASE-ACTIVATING PROTEIN 68F"/>
    <property type="match status" value="1"/>
</dbReference>
<dbReference type="GeneID" id="101851041"/>
<reference evidence="5" key="1">
    <citation type="submission" date="2025-08" db="UniProtKB">
        <authorList>
            <consortium name="RefSeq"/>
        </authorList>
    </citation>
    <scope>IDENTIFICATION</scope>
</reference>
<feature type="region of interest" description="Disordered" evidence="2">
    <location>
        <begin position="1539"/>
        <end position="1784"/>
    </location>
</feature>
<feature type="compositionally biased region" description="Polar residues" evidence="2">
    <location>
        <begin position="1682"/>
        <end position="1691"/>
    </location>
</feature>
<gene>
    <name evidence="5" type="primary">LOC101851041</name>
</gene>
<feature type="compositionally biased region" description="Acidic residues" evidence="2">
    <location>
        <begin position="1712"/>
        <end position="1721"/>
    </location>
</feature>
<feature type="compositionally biased region" description="Low complexity" evidence="2">
    <location>
        <begin position="649"/>
        <end position="669"/>
    </location>
</feature>
<feature type="region of interest" description="Disordered" evidence="2">
    <location>
        <begin position="820"/>
        <end position="858"/>
    </location>
</feature>
<evidence type="ECO:0000256" key="1">
    <source>
        <dbReference type="ARBA" id="ARBA00010331"/>
    </source>
</evidence>
<dbReference type="Gene3D" id="3.40.525.10">
    <property type="entry name" value="CRAL-TRIO lipid binding domain"/>
    <property type="match status" value="1"/>
</dbReference>
<dbReference type="Pfam" id="PF02833">
    <property type="entry name" value="DHHA2"/>
    <property type="match status" value="1"/>
</dbReference>
<evidence type="ECO:0000259" key="3">
    <source>
        <dbReference type="PROSITE" id="PS50191"/>
    </source>
</evidence>
<dbReference type="SMART" id="SM00516">
    <property type="entry name" value="SEC14"/>
    <property type="match status" value="1"/>
</dbReference>
<dbReference type="SMART" id="SM01131">
    <property type="entry name" value="DHHA2"/>
    <property type="match status" value="1"/>
</dbReference>
<keyword evidence="4" id="KW-1185">Reference proteome</keyword>
<feature type="region of interest" description="Disordered" evidence="2">
    <location>
        <begin position="583"/>
        <end position="606"/>
    </location>
</feature>
<evidence type="ECO:0000256" key="2">
    <source>
        <dbReference type="SAM" id="MobiDB-lite"/>
    </source>
</evidence>
<dbReference type="Proteomes" id="UP000694888">
    <property type="component" value="Unplaced"/>
</dbReference>
<feature type="domain" description="CRAL-TRIO" evidence="3">
    <location>
        <begin position="1852"/>
        <end position="2013"/>
    </location>
</feature>
<accession>A0ABM1VTQ5</accession>
<dbReference type="CDD" id="cd00170">
    <property type="entry name" value="SEC14"/>
    <property type="match status" value="1"/>
</dbReference>
<protein>
    <submittedName>
        <fullName evidence="5">Uncharacterized protein LOC101851041</fullName>
    </submittedName>
</protein>
<feature type="compositionally biased region" description="Gly residues" evidence="2">
    <location>
        <begin position="1455"/>
        <end position="1467"/>
    </location>
</feature>
<proteinExistence type="inferred from homology"/>
<dbReference type="Pfam" id="PF12496">
    <property type="entry name" value="BNIP2"/>
    <property type="match status" value="1"/>
</dbReference>
<dbReference type="InterPro" id="IPR036865">
    <property type="entry name" value="CRAL-TRIO_dom_sf"/>
</dbReference>
<dbReference type="InterPro" id="IPR022181">
    <property type="entry name" value="Bcl2-/adenovirus-E1B"/>
</dbReference>
<feature type="region of interest" description="Disordered" evidence="2">
    <location>
        <begin position="643"/>
        <end position="794"/>
    </location>
</feature>
<dbReference type="InterPro" id="IPR038222">
    <property type="entry name" value="DHHA2_dom_sf"/>
</dbReference>
<evidence type="ECO:0000313" key="4">
    <source>
        <dbReference type="Proteomes" id="UP000694888"/>
    </source>
</evidence>
<feature type="region of interest" description="Disordered" evidence="2">
    <location>
        <begin position="371"/>
        <end position="414"/>
    </location>
</feature>
<feature type="compositionally biased region" description="Basic and acidic residues" evidence="2">
    <location>
        <begin position="707"/>
        <end position="723"/>
    </location>
</feature>
<dbReference type="PANTHER" id="PTHR45808:SF2">
    <property type="entry name" value="RHO GTPASE-ACTIVATING PROTEIN 68F"/>
    <property type="match status" value="1"/>
</dbReference>
<feature type="region of interest" description="Disordered" evidence="2">
    <location>
        <begin position="1313"/>
        <end position="1502"/>
    </location>
</feature>
<feature type="region of interest" description="Disordered" evidence="2">
    <location>
        <begin position="2021"/>
        <end position="2072"/>
    </location>
</feature>
<feature type="compositionally biased region" description="Basic and acidic residues" evidence="2">
    <location>
        <begin position="2021"/>
        <end position="2065"/>
    </location>
</feature>
<feature type="compositionally biased region" description="Polar residues" evidence="2">
    <location>
        <begin position="756"/>
        <end position="766"/>
    </location>
</feature>
<feature type="compositionally biased region" description="Low complexity" evidence="2">
    <location>
        <begin position="773"/>
        <end position="794"/>
    </location>
</feature>
<organism evidence="4 5">
    <name type="scientific">Aplysia californica</name>
    <name type="common">California sea hare</name>
    <dbReference type="NCBI Taxonomy" id="6500"/>
    <lineage>
        <taxon>Eukaryota</taxon>
        <taxon>Metazoa</taxon>
        <taxon>Spiralia</taxon>
        <taxon>Lophotrochozoa</taxon>
        <taxon>Mollusca</taxon>
        <taxon>Gastropoda</taxon>
        <taxon>Heterobranchia</taxon>
        <taxon>Euthyneura</taxon>
        <taxon>Tectipleura</taxon>
        <taxon>Aplysiida</taxon>
        <taxon>Aplysioidea</taxon>
        <taxon>Aplysiidae</taxon>
        <taxon>Aplysia</taxon>
    </lineage>
</organism>
<feature type="region of interest" description="Disordered" evidence="2">
    <location>
        <begin position="204"/>
        <end position="230"/>
    </location>
</feature>
<feature type="compositionally biased region" description="Gly residues" evidence="2">
    <location>
        <begin position="505"/>
        <end position="514"/>
    </location>
</feature>
<evidence type="ECO:0000313" key="5">
    <source>
        <dbReference type="RefSeq" id="XP_035825797.1"/>
    </source>
</evidence>
<sequence>MLEKDYKIIKGTHVTVVMSSITMSMEDVLSRSEFADDTKTFLTSVTANVLVIMTITRPQQRHIAVYSPNRVYREQITDVLLRSTSPHLDLELFTRPSADDLEDISVFVQKNTQVYRKGVLPLIRDFLAGEAVTPDENLNANDIEDGENSPFNAGVASSPGDARSEEDARAHINLAKTHQSDSFRCSQDRYDLAAVGMDALISPSLSSDSEMDASKKLSRDAGSYDAEEKEALRGGKSAGAAMDDLNLDAGGDILVSVGSGDNGQGDGATTVSRLSNDAGTMLDAGFFVDNLIDFDSADSQSMEVNLASSSDLMAVNDDEPSFTEAGAPPTSGLDRKEEGEEASEKFDLVNDDSGTEMGLMSEVDDVLQNHMPSDLLCPNVDSPMDYSSAPASGHASGQASGQGSKVPSYPDTPPNSYMEPSGAMFFKETQLPSFNSSEMVKRIKEKKALLSGHVTKSKSDNFAFMFEEDDSADGSGGLLGGSSSGGAGSLISPAVPQNSRVDLTGSGGGGGGMGGSGGGGFDLLSSAGYQLPKLTNADIMERVNEKRSHFDDWATVDSLDGTAGGLDAGGLGGSVEGLEIKPSRTFSDSSQPIVLSSSSGDNVPYTPQNSYVGGSFDSFARSNLPSMNSAEMVARIKAKQSAMFGSGSGSSSRVSRSSQGSDDSGGCRSPEILIGPSGKSSRGASLDSPQAPYTPQNSYRDGLNMLDGRHKLPDLNEVAERLSVENVSHRHSNNNGGGGGGAGGGGGGGSRDEETFNLNQNRTATAVSKGRHSSSQSDSQNTMSDVDSLVSVSTDVGTPSENVVASGLAGAIKADVSGAASTTGGLLSRKDTNDSEVFTPTRVDAPAGGVSQMDSGGAPSALALENNASLVNGLNNGEGEGAVRSGGSTSRDALEAAGKELFSPVDADKLTSYEDRVLFETAEGIVANSIAAAVAVNRREDEGEEDEGEEDESAGGSGVGVGLPVLPPSDSLEEEEEEEESSVQDGVNTIAEPPSKKDAKNDTPAQNEDNKEELPTMNAVSTEETMSDAALNELAFELANELIQSVLDDYPFSQDAAEEVANATSPRENGIEAGKEDETTQATRKIGFDNTVALERGAMGGVDDNDNYIDSGQGSQPGSSVESTGWGFKPEDVGSESASAKDRKLSASSDTSTSSSERKRSKDTESAMTIREGEVKTSFPERRISSELNLGEEEEEEEIIRSFPGRKFSKSEDFPARRFSRDDGSRRSSRIDDPQDNEPTEAPDGLETQYLPNMDPLQGNLDIIGNDASISKMTDVDREVVEGESFRKISGQEFNKHQPVTGFIEEALENAGDLGKEMSGGRKGGGGSDEEGTAEDDIFQGAANEAGSQGQEVVGEDTLSSPVPGNRQKRKIKVSFSEDFDDEVGDYHVQRAALKSPPPPIASQDSVSSTPPMTPKLEAAEEAATSSSYLASKHPLTSSSSSFSSSSSKPTAEGGSVGGGGSAGGSADGREVYLTSAGRISIASEGEDSPRATSSSSFTDPALVRERAQVGMILESAEGAISQADRELDVFESGVAASVVEPGDLQQQQQQPQQQQRPVDALLPDPRVTHDLSSHDLAVVDPTSVVDPSPRDPSPPDPQVHGDPPHAGPAAVNVVTPHPPPPALNVVTPVEPQSGASRLTSEPCVVTSHPLSTSSSPPCSPVRRQRDSAKGDEADDDLSATHVRNLSSASFGSIKAVSTAGVPRPRKKGAEFQDEWQDDSITDVAGRPDMAQMDSSTQDSLRKKIVPDSCFGIDNDDDDDDDDYEDNVDDDDDEDVDNDSEIGDLEWEKRKLLQGVDDTPIQSQRLSAEAIAEASASGRAEGGSGAGAEGGAEGGGPRWKRVSVSGSEFNIDLRAVEPFKSVLSHGGYYAEGLSAIIVFYGCNLPSRRKENYSYIMNHLFHYVIHTLEELVAEDYVIIYFHGSTPRKQMPGLGWLKRCYQSIDRRLKKNLKGLFLVHPTLWLRTVVTMIRPFISSKFSSKLRFVKTLEELNSLVPLDKVTIPDAIVQLEELLKVNPEYLEERDAEESRQMKEEKEEEKRRAKEEKKTAKEEKKTAKQERKEEKKSWRQAFGG</sequence>
<feature type="region of interest" description="Disordered" evidence="2">
    <location>
        <begin position="316"/>
        <end position="356"/>
    </location>
</feature>
<feature type="compositionally biased region" description="Low complexity" evidence="2">
    <location>
        <begin position="1438"/>
        <end position="1454"/>
    </location>
</feature>
<feature type="compositionally biased region" description="Acidic residues" evidence="2">
    <location>
        <begin position="942"/>
        <end position="953"/>
    </location>
</feature>
<dbReference type="Pfam" id="PF13716">
    <property type="entry name" value="CRAL_TRIO_2"/>
    <property type="match status" value="1"/>
</dbReference>
<dbReference type="RefSeq" id="XP_035825797.1">
    <property type="nucleotide sequence ID" value="XM_035969904.1"/>
</dbReference>
<feature type="compositionally biased region" description="Polar residues" evidence="2">
    <location>
        <begin position="678"/>
        <end position="699"/>
    </location>
</feature>
<feature type="compositionally biased region" description="Basic and acidic residues" evidence="2">
    <location>
        <begin position="1209"/>
        <end position="1233"/>
    </location>
</feature>
<feature type="compositionally biased region" description="Acidic residues" evidence="2">
    <location>
        <begin position="1754"/>
        <end position="1784"/>
    </location>
</feature>
<feature type="compositionally biased region" description="Basic and acidic residues" evidence="2">
    <location>
        <begin position="1069"/>
        <end position="1078"/>
    </location>
</feature>
<dbReference type="PROSITE" id="PS50191">
    <property type="entry name" value="CRAL_TRIO"/>
    <property type="match status" value="1"/>
</dbReference>
<feature type="compositionally biased region" description="Low complexity" evidence="2">
    <location>
        <begin position="387"/>
        <end position="404"/>
    </location>
</feature>
<feature type="region of interest" description="Disordered" evidence="2">
    <location>
        <begin position="937"/>
        <end position="1019"/>
    </location>
</feature>
<comment type="similarity">
    <text evidence="1">Belongs to the PPase class C family. Prune subfamily.</text>
</comment>
<dbReference type="SUPFAM" id="SSF52087">
    <property type="entry name" value="CRAL/TRIO domain"/>
    <property type="match status" value="1"/>
</dbReference>
<feature type="region of interest" description="Disordered" evidence="2">
    <location>
        <begin position="137"/>
        <end position="166"/>
    </location>
</feature>
<feature type="compositionally biased region" description="Gly residues" evidence="2">
    <location>
        <begin position="735"/>
        <end position="749"/>
    </location>
</feature>
<feature type="compositionally biased region" description="Gly residues" evidence="2">
    <location>
        <begin position="1820"/>
        <end position="1837"/>
    </location>
</feature>
<feature type="compositionally biased region" description="Polar residues" evidence="2">
    <location>
        <begin position="584"/>
        <end position="606"/>
    </location>
</feature>
<feature type="region of interest" description="Disordered" evidence="2">
    <location>
        <begin position="1057"/>
        <end position="1258"/>
    </location>
</feature>